<accession>A0A0N0NMW8</accession>
<dbReference type="GO" id="GO:0003871">
    <property type="term" value="F:5-methyltetrahydropteroyltriglutamate-homocysteine S-methyltransferase activity"/>
    <property type="evidence" value="ECO:0007669"/>
    <property type="project" value="InterPro"/>
</dbReference>
<dbReference type="AlphaFoldDB" id="A0A0N0NMW8"/>
<dbReference type="Proteomes" id="UP000038010">
    <property type="component" value="Unassembled WGS sequence"/>
</dbReference>
<dbReference type="EMBL" id="LFJN01000011">
    <property type="protein sequence ID" value="KPI40941.1"/>
    <property type="molecule type" value="Genomic_DNA"/>
</dbReference>
<organism evidence="1 2">
    <name type="scientific">Cyphellophora attinorum</name>
    <dbReference type="NCBI Taxonomy" id="1664694"/>
    <lineage>
        <taxon>Eukaryota</taxon>
        <taxon>Fungi</taxon>
        <taxon>Dikarya</taxon>
        <taxon>Ascomycota</taxon>
        <taxon>Pezizomycotina</taxon>
        <taxon>Eurotiomycetes</taxon>
        <taxon>Chaetothyriomycetidae</taxon>
        <taxon>Chaetothyriales</taxon>
        <taxon>Cyphellophoraceae</taxon>
        <taxon>Cyphellophora</taxon>
    </lineage>
</organism>
<dbReference type="SUPFAM" id="SSF51726">
    <property type="entry name" value="UROD/MetE-like"/>
    <property type="match status" value="1"/>
</dbReference>
<dbReference type="RefSeq" id="XP_018000904.1">
    <property type="nucleotide sequence ID" value="XM_018139425.1"/>
</dbReference>
<proteinExistence type="predicted"/>
<dbReference type="GO" id="GO:0008270">
    <property type="term" value="F:zinc ion binding"/>
    <property type="evidence" value="ECO:0007669"/>
    <property type="project" value="InterPro"/>
</dbReference>
<dbReference type="GO" id="GO:0009086">
    <property type="term" value="P:methionine biosynthetic process"/>
    <property type="evidence" value="ECO:0007669"/>
    <property type="project" value="InterPro"/>
</dbReference>
<dbReference type="OrthoDB" id="7772923at2759"/>
<dbReference type="PANTHER" id="PTHR43844:SF2">
    <property type="entry name" value="SYNTHASE, VITAMIN-B12 INDEPENDENT, PUTATIVE (AFU_ORTHOLOGUE AFUA_3G12060)-RELATED"/>
    <property type="match status" value="1"/>
</dbReference>
<comment type="caution">
    <text evidence="1">The sequence shown here is derived from an EMBL/GenBank/DDBJ whole genome shotgun (WGS) entry which is preliminary data.</text>
</comment>
<dbReference type="GeneID" id="28731305"/>
<evidence type="ECO:0000313" key="2">
    <source>
        <dbReference type="Proteomes" id="UP000038010"/>
    </source>
</evidence>
<gene>
    <name evidence="1" type="ORF">AB675_10639</name>
</gene>
<reference evidence="1 2" key="1">
    <citation type="submission" date="2015-06" db="EMBL/GenBank/DDBJ databases">
        <title>Draft genome of the ant-associated black yeast Phialophora attae CBS 131958.</title>
        <authorList>
            <person name="Moreno L.F."/>
            <person name="Stielow B.J."/>
            <person name="de Hoog S."/>
            <person name="Vicente V.A."/>
            <person name="Weiss V.A."/>
            <person name="de Vries M."/>
            <person name="Cruz L.M."/>
            <person name="Souza E.M."/>
        </authorList>
    </citation>
    <scope>NUCLEOTIDE SEQUENCE [LARGE SCALE GENOMIC DNA]</scope>
    <source>
        <strain evidence="1 2">CBS 131958</strain>
    </source>
</reference>
<dbReference type="InterPro" id="IPR038071">
    <property type="entry name" value="UROD/MetE-like_sf"/>
</dbReference>
<keyword evidence="2" id="KW-1185">Reference proteome</keyword>
<dbReference type="VEuPathDB" id="FungiDB:AB675_10639"/>
<sequence>MTSKLHRGPPFRAEHLGSLLRTEKLLEARHDWEGGKGTEADLKPIEDHDVKEIVKIQQDLNFHALTDGEYRRHMFWGSFWPGLEGMTEVAEPDPAIFRMYIPDIAAFTEAGYKPGETVICTGKIKHKGSTYTDQFDFLKSLVPGDEVKNIKLTLAAPNWYHLRYKQGQAYPSDVYSSDDEYFADIATAYQDELKILYDHGLRNVQFDDPNLAYFCSEAMLEGWQKDKDNIYSADELLQKYIHVYNRAVARFQATCMLVSISVAATSLTPGTSQRVSMFFHVSSDQLTPPLGGYDRIATKLFQELNMHTYYLEYDTPRAGGFEPLQYLPKDKNVILGVITSKFPKMEDEAEMEARVREAVKWMVKGSGETEEEALNRCGVSPQCGFASHSSGNSVTRDDMVAKLKLVRRVADRIWPGQP</sequence>
<dbReference type="InterPro" id="IPR002629">
    <property type="entry name" value="Met_Synth_C/arc"/>
</dbReference>
<evidence type="ECO:0008006" key="3">
    <source>
        <dbReference type="Google" id="ProtNLM"/>
    </source>
</evidence>
<dbReference type="STRING" id="1664694.A0A0N0NMW8"/>
<name>A0A0N0NMW8_9EURO</name>
<dbReference type="CDD" id="cd03311">
    <property type="entry name" value="CIMS_C_terminal_like"/>
    <property type="match status" value="1"/>
</dbReference>
<evidence type="ECO:0000313" key="1">
    <source>
        <dbReference type="EMBL" id="KPI40941.1"/>
    </source>
</evidence>
<dbReference type="PANTHER" id="PTHR43844">
    <property type="entry name" value="METHIONINE SYNTHASE"/>
    <property type="match status" value="1"/>
</dbReference>
<dbReference type="Gene3D" id="3.20.20.210">
    <property type="match status" value="1"/>
</dbReference>
<protein>
    <recommendedName>
        <fullName evidence="3">Cobalamin-independent methionine synthase MetE C-terminal/archaeal domain-containing protein</fullName>
    </recommendedName>
</protein>